<reference evidence="1 2" key="1">
    <citation type="submission" date="2019-07" db="EMBL/GenBank/DDBJ databases">
        <title>Annotation for the trematode Paragonimus westermani.</title>
        <authorList>
            <person name="Choi Y.-J."/>
        </authorList>
    </citation>
    <scope>NUCLEOTIDE SEQUENCE [LARGE SCALE GENOMIC DNA]</scope>
    <source>
        <strain evidence="1">180907_Pwestermani</strain>
    </source>
</reference>
<protein>
    <submittedName>
        <fullName evidence="1">Uncharacterized protein</fullName>
    </submittedName>
</protein>
<evidence type="ECO:0000313" key="1">
    <source>
        <dbReference type="EMBL" id="KAF8562445.1"/>
    </source>
</evidence>
<dbReference type="AlphaFoldDB" id="A0A8T0D3M8"/>
<sequence length="186" mass="21559">MCSYFFHQDDHLIIQSVISYPSRGSQNCRWRTTVTERGNQESHESHKQVSLYWTRTGKVGSMDAYWWTQAESLGNSLPCSSKISKKSVSNYNSTTFSSLVWELRVQSVNKNLAREYFDASSLNRVPLEQEVHMISHLEAHAFLVSRQILSRSPNYSIEKSVCFFYNHELCCLGNDFLPINPYPLIY</sequence>
<accession>A0A8T0D3M8</accession>
<comment type="caution">
    <text evidence="1">The sequence shown here is derived from an EMBL/GenBank/DDBJ whole genome shotgun (WGS) entry which is preliminary data.</text>
</comment>
<dbReference type="Proteomes" id="UP000699462">
    <property type="component" value="Unassembled WGS sequence"/>
</dbReference>
<name>A0A8T0D3M8_9TREM</name>
<gene>
    <name evidence="1" type="ORF">P879_08692</name>
</gene>
<organism evidence="1 2">
    <name type="scientific">Paragonimus westermani</name>
    <dbReference type="NCBI Taxonomy" id="34504"/>
    <lineage>
        <taxon>Eukaryota</taxon>
        <taxon>Metazoa</taxon>
        <taxon>Spiralia</taxon>
        <taxon>Lophotrochozoa</taxon>
        <taxon>Platyhelminthes</taxon>
        <taxon>Trematoda</taxon>
        <taxon>Digenea</taxon>
        <taxon>Plagiorchiida</taxon>
        <taxon>Troglotremata</taxon>
        <taxon>Troglotrematidae</taxon>
        <taxon>Paragonimus</taxon>
    </lineage>
</organism>
<dbReference type="EMBL" id="JTDF01020184">
    <property type="protein sequence ID" value="KAF8562445.1"/>
    <property type="molecule type" value="Genomic_DNA"/>
</dbReference>
<keyword evidence="2" id="KW-1185">Reference proteome</keyword>
<proteinExistence type="predicted"/>
<dbReference type="OrthoDB" id="527990at2759"/>
<evidence type="ECO:0000313" key="2">
    <source>
        <dbReference type="Proteomes" id="UP000699462"/>
    </source>
</evidence>